<gene>
    <name evidence="1" type="ORF">HJG40_12475</name>
</gene>
<comment type="caution">
    <text evidence="1">The sequence shown here is derived from an EMBL/GenBank/DDBJ whole genome shotgun (WGS) entry which is preliminary data.</text>
</comment>
<name>A0ABS5ZSC9_9PROT</name>
<evidence type="ECO:0000313" key="2">
    <source>
        <dbReference type="Proteomes" id="UP001197028"/>
    </source>
</evidence>
<protein>
    <submittedName>
        <fullName evidence="1">Uncharacterized protein</fullName>
    </submittedName>
</protein>
<reference evidence="1 2" key="1">
    <citation type="journal article" date="2021" name="ISME J.">
        <title>Genomic evolution of the class Acidithiobacillia: deep-branching Proteobacteria living in extreme acidic conditions.</title>
        <authorList>
            <person name="Moya-Beltran A."/>
            <person name="Beard S."/>
            <person name="Rojas-Villalobos C."/>
            <person name="Issotta F."/>
            <person name="Gallardo Y."/>
            <person name="Ulloa R."/>
            <person name="Giaveno A."/>
            <person name="Degli Esposti M."/>
            <person name="Johnson D.B."/>
            <person name="Quatrini R."/>
        </authorList>
    </citation>
    <scope>NUCLEOTIDE SEQUENCE [LARGE SCALE GENOMIC DNA]</scope>
    <source>
        <strain evidence="1 2">ATCC 19703</strain>
    </source>
</reference>
<accession>A0ABS5ZSC9</accession>
<keyword evidence="2" id="KW-1185">Reference proteome</keyword>
<evidence type="ECO:0000313" key="1">
    <source>
        <dbReference type="EMBL" id="MBU2739581.1"/>
    </source>
</evidence>
<dbReference type="Proteomes" id="UP001197028">
    <property type="component" value="Unassembled WGS sequence"/>
</dbReference>
<proteinExistence type="predicted"/>
<sequence>MQTKAALWAINLLEKTTMPKSKAFKLAAEQFGLSAASIKREVVARKGEEWLSARDERMMEKYRPQYAARNRRSGQLCRQLDKHLRNIIKEDI</sequence>
<organism evidence="1 2">
    <name type="scientific">Acidithiobacillus concretivorus</name>
    <dbReference type="NCBI Taxonomy" id="3063952"/>
    <lineage>
        <taxon>Bacteria</taxon>
        <taxon>Pseudomonadati</taxon>
        <taxon>Pseudomonadota</taxon>
        <taxon>Acidithiobacillia</taxon>
        <taxon>Acidithiobacillales</taxon>
        <taxon>Acidithiobacillaceae</taxon>
        <taxon>Acidithiobacillus</taxon>
    </lineage>
</organism>
<dbReference type="EMBL" id="JABELD010000113">
    <property type="protein sequence ID" value="MBU2739581.1"/>
    <property type="molecule type" value="Genomic_DNA"/>
</dbReference>